<gene>
    <name evidence="1" type="ORF">PFLmoz3_06355</name>
</gene>
<protein>
    <submittedName>
        <fullName evidence="1">Uncharacterized protein</fullName>
    </submittedName>
</protein>
<dbReference type="AlphaFoldDB" id="A0A125QC72"/>
<comment type="caution">
    <text evidence="1">The sequence shown here is derived from an EMBL/GenBank/DDBJ whole genome shotgun (WGS) entry which is preliminary data.</text>
</comment>
<dbReference type="EMBL" id="LCYA01000346">
    <property type="protein sequence ID" value="KWV67842.1"/>
    <property type="molecule type" value="Genomic_DNA"/>
</dbReference>
<sequence>MVSDFMTVLDHRFDRGRILLNAPGRNEECLFQTQVPVGLQDSRYADFRSVLQG</sequence>
<dbReference type="Proteomes" id="UP000061348">
    <property type="component" value="Unassembled WGS sequence"/>
</dbReference>
<name>A0A125QC72_PSEFL</name>
<organism evidence="1 2">
    <name type="scientific">Pseudomonas fluorescens</name>
    <dbReference type="NCBI Taxonomy" id="294"/>
    <lineage>
        <taxon>Bacteria</taxon>
        <taxon>Pseudomonadati</taxon>
        <taxon>Pseudomonadota</taxon>
        <taxon>Gammaproteobacteria</taxon>
        <taxon>Pseudomonadales</taxon>
        <taxon>Pseudomonadaceae</taxon>
        <taxon>Pseudomonas</taxon>
    </lineage>
</organism>
<proteinExistence type="predicted"/>
<reference evidence="1 2" key="1">
    <citation type="submission" date="2015-05" db="EMBL/GenBank/DDBJ databases">
        <title>A genomic and transcriptomic approach to investigate the blue pigment phenotype in Pseudomonas fluorescens.</title>
        <authorList>
            <person name="Andreani N.A."/>
            <person name="Cardazzo B."/>
        </authorList>
    </citation>
    <scope>NUCLEOTIDE SEQUENCE [LARGE SCALE GENOMIC DNA]</scope>
    <source>
        <strain evidence="1 2">Ps_22</strain>
    </source>
</reference>
<evidence type="ECO:0000313" key="1">
    <source>
        <dbReference type="EMBL" id="KWV67842.1"/>
    </source>
</evidence>
<evidence type="ECO:0000313" key="2">
    <source>
        <dbReference type="Proteomes" id="UP000061348"/>
    </source>
</evidence>
<accession>A0A125QC72</accession>